<dbReference type="GO" id="GO:0009416">
    <property type="term" value="P:response to light stimulus"/>
    <property type="evidence" value="ECO:0007669"/>
    <property type="project" value="TreeGrafter"/>
</dbReference>
<dbReference type="PROSITE" id="PS00394">
    <property type="entry name" value="DNA_PHOTOLYASES_1_1"/>
    <property type="match status" value="1"/>
</dbReference>
<dbReference type="GO" id="GO:0003904">
    <property type="term" value="F:deoxyribodipyrimidine photo-lyase activity"/>
    <property type="evidence" value="ECO:0007669"/>
    <property type="project" value="UniProtKB-EC"/>
</dbReference>
<comment type="cofactor">
    <cofactor evidence="1">
        <name>(6R)-5,10-methylene-5,6,7,8-tetrahydrofolate</name>
        <dbReference type="ChEBI" id="CHEBI:15636"/>
    </cofactor>
</comment>
<dbReference type="GO" id="GO:0000719">
    <property type="term" value="P:photoreactive repair"/>
    <property type="evidence" value="ECO:0007669"/>
    <property type="project" value="UniProtKB-ARBA"/>
</dbReference>
<dbReference type="AlphaFoldDB" id="A0A512DJH4"/>
<keyword evidence="13" id="KW-1185">Reference proteome</keyword>
<organism evidence="12 13">
    <name type="scientific">Skermanella aerolata</name>
    <dbReference type="NCBI Taxonomy" id="393310"/>
    <lineage>
        <taxon>Bacteria</taxon>
        <taxon>Pseudomonadati</taxon>
        <taxon>Pseudomonadota</taxon>
        <taxon>Alphaproteobacteria</taxon>
        <taxon>Rhodospirillales</taxon>
        <taxon>Azospirillaceae</taxon>
        <taxon>Skermanella</taxon>
    </lineage>
</organism>
<keyword evidence="4 8" id="KW-0285">Flavoprotein</keyword>
<evidence type="ECO:0000256" key="1">
    <source>
        <dbReference type="ARBA" id="ARBA00001932"/>
    </source>
</evidence>
<dbReference type="InterPro" id="IPR014729">
    <property type="entry name" value="Rossmann-like_a/b/a_fold"/>
</dbReference>
<dbReference type="PANTHER" id="PTHR11455">
    <property type="entry name" value="CRYPTOCHROME"/>
    <property type="match status" value="1"/>
</dbReference>
<dbReference type="Pfam" id="PF03441">
    <property type="entry name" value="FAD_binding_7"/>
    <property type="match status" value="1"/>
</dbReference>
<dbReference type="EMBL" id="BJYZ01000003">
    <property type="protein sequence ID" value="GEO36638.1"/>
    <property type="molecule type" value="Genomic_DNA"/>
</dbReference>
<dbReference type="PROSITE" id="PS51645">
    <property type="entry name" value="PHR_CRY_ALPHA_BETA"/>
    <property type="match status" value="1"/>
</dbReference>
<evidence type="ECO:0000313" key="12">
    <source>
        <dbReference type="EMBL" id="GEO36638.1"/>
    </source>
</evidence>
<evidence type="ECO:0000256" key="3">
    <source>
        <dbReference type="ARBA" id="ARBA00014046"/>
    </source>
</evidence>
<dbReference type="PANTHER" id="PTHR11455:SF9">
    <property type="entry name" value="CRYPTOCHROME CIRCADIAN CLOCK 5 ISOFORM X1"/>
    <property type="match status" value="1"/>
</dbReference>
<evidence type="ECO:0000259" key="11">
    <source>
        <dbReference type="PROSITE" id="PS51645"/>
    </source>
</evidence>
<comment type="caution">
    <text evidence="12">The sequence shown here is derived from an EMBL/GenBank/DDBJ whole genome shotgun (WGS) entry which is preliminary data.</text>
</comment>
<evidence type="ECO:0000256" key="4">
    <source>
        <dbReference type="ARBA" id="ARBA00022630"/>
    </source>
</evidence>
<dbReference type="Gene3D" id="1.10.579.10">
    <property type="entry name" value="DNA Cyclobutane Dipyrimidine Photolyase, subunit A, domain 3"/>
    <property type="match status" value="1"/>
</dbReference>
<dbReference type="InterPro" id="IPR006050">
    <property type="entry name" value="DNA_photolyase_N"/>
</dbReference>
<comment type="similarity">
    <text evidence="10">Belongs to the DNA photolyase family.</text>
</comment>
<keyword evidence="12" id="KW-0456">Lyase</keyword>
<gene>
    <name evidence="12" type="ORF">SAE02_07860</name>
</gene>
<keyword evidence="5 8" id="KW-0274">FAD</keyword>
<feature type="binding site" evidence="8">
    <location>
        <position position="276"/>
    </location>
    <ligand>
        <name>FAD</name>
        <dbReference type="ChEBI" id="CHEBI:57692"/>
    </ligand>
</feature>
<evidence type="ECO:0000256" key="7">
    <source>
        <dbReference type="ARBA" id="ARBA00033999"/>
    </source>
</evidence>
<comment type="cofactor">
    <cofactor evidence="8">
        <name>FAD</name>
        <dbReference type="ChEBI" id="CHEBI:57692"/>
    </cofactor>
    <text evidence="8">Binds 1 FAD per subunit.</text>
</comment>
<feature type="site" description="Electron transfer via tryptophanyl radical" evidence="9">
    <location>
        <position position="310"/>
    </location>
</feature>
<evidence type="ECO:0000256" key="8">
    <source>
        <dbReference type="PIRSR" id="PIRSR602081-1"/>
    </source>
</evidence>
<accession>A0A512DJH4</accession>
<dbReference type="InterPro" id="IPR036155">
    <property type="entry name" value="Crypto/Photolyase_N_sf"/>
</dbReference>
<feature type="site" description="Electron transfer via tryptophanyl radical" evidence="9">
    <location>
        <position position="386"/>
    </location>
</feature>
<dbReference type="GO" id="GO:0003677">
    <property type="term" value="F:DNA binding"/>
    <property type="evidence" value="ECO:0007669"/>
    <property type="project" value="TreeGrafter"/>
</dbReference>
<name>A0A512DJH4_9PROT</name>
<evidence type="ECO:0000256" key="6">
    <source>
        <dbReference type="ARBA" id="ARBA00022991"/>
    </source>
</evidence>
<dbReference type="Pfam" id="PF00875">
    <property type="entry name" value="DNA_photolyase"/>
    <property type="match status" value="1"/>
</dbReference>
<dbReference type="InterPro" id="IPR002081">
    <property type="entry name" value="Cryptochrome/DNA_photolyase_1"/>
</dbReference>
<dbReference type="InterPro" id="IPR018394">
    <property type="entry name" value="DNA_photolyase_1_CS_C"/>
</dbReference>
<dbReference type="InterPro" id="IPR036134">
    <property type="entry name" value="Crypto/Photolyase_FAD-like_sf"/>
</dbReference>
<dbReference type="InterPro" id="IPR005101">
    <property type="entry name" value="Cryptochr/Photolyase_FAD-bd"/>
</dbReference>
<evidence type="ECO:0000256" key="10">
    <source>
        <dbReference type="RuleBase" id="RU004182"/>
    </source>
</evidence>
<dbReference type="SUPFAM" id="SSF48173">
    <property type="entry name" value="Cryptochrome/photolyase FAD-binding domain"/>
    <property type="match status" value="1"/>
</dbReference>
<evidence type="ECO:0000256" key="5">
    <source>
        <dbReference type="ARBA" id="ARBA00022827"/>
    </source>
</evidence>
<evidence type="ECO:0000256" key="2">
    <source>
        <dbReference type="ARBA" id="ARBA00013149"/>
    </source>
</evidence>
<dbReference type="OrthoDB" id="9772484at2"/>
<feature type="binding site" evidence="8">
    <location>
        <begin position="240"/>
        <end position="244"/>
    </location>
    <ligand>
        <name>FAD</name>
        <dbReference type="ChEBI" id="CHEBI:57692"/>
    </ligand>
</feature>
<protein>
    <recommendedName>
        <fullName evidence="3">Deoxyribodipyrimidine photo-lyase</fullName>
        <ecNumber evidence="2">4.1.99.3</ecNumber>
    </recommendedName>
</protein>
<dbReference type="PRINTS" id="PR00147">
    <property type="entry name" value="DNAPHOTLYASE"/>
</dbReference>
<comment type="catalytic activity">
    <reaction evidence="7">
        <text>cyclobutadipyrimidine (in DNA) = 2 pyrimidine residues (in DNA).</text>
        <dbReference type="EC" id="4.1.99.3"/>
    </reaction>
</comment>
<dbReference type="SUPFAM" id="SSF52425">
    <property type="entry name" value="Cryptochrome/photolyase, N-terminal domain"/>
    <property type="match status" value="1"/>
</dbReference>
<dbReference type="EC" id="4.1.99.3" evidence="2"/>
<dbReference type="FunFam" id="1.10.579.10:FF:000003">
    <property type="entry name" value="Deoxyribodipyrimidine photo-lyase"/>
    <property type="match status" value="1"/>
</dbReference>
<feature type="site" description="Electron transfer via tryptophanyl radical" evidence="9">
    <location>
        <position position="363"/>
    </location>
</feature>
<evidence type="ECO:0000313" key="13">
    <source>
        <dbReference type="Proteomes" id="UP000321523"/>
    </source>
</evidence>
<feature type="domain" description="Photolyase/cryptochrome alpha/beta" evidence="11">
    <location>
        <begin position="5"/>
        <end position="134"/>
    </location>
</feature>
<sequence>MTSSSPAIVWFRKDLRLADNPALHRAVESGAPVIPVFILEDGSDTIRAPGGAGRWWLHHSLERLGEALGKAGAPLVLRRGDAAEAIAALIDETGAGSLYWSDSFDPATKARDDTIRADLSGRGLTVESFNATLLFDPSAIRSKAGTPFKVFTPFWRTLSSGPEPERPLPEPAKIKNVEKTPGSDALSSFGLLPTRPDWAGGIRESWVPGEAAAAERLHDFLDEIVQDYRTGRDRPGRDGTSRLSPYLHWGEVSPRQVWHAAKMRMDAGLEPSIEAFLREIGWREFTHGLLQTHPDLAAEPMDQRFTKMPWRQDDEGLKAWQRGLTGFPIVDAGMRQLWQTGWMHNRVRMITGSFLVKDLLVRWQEGEAWFWDTLVDADAANNSANWQWIAGCGADPSPFFRVFNPVLQGEKFDPDGAYVSRYVPELAKLPPKFIHHPWDAPKNVLAKAGVELGKTYPHPIVDHATARDRALEALRTMRRQVKPAA</sequence>
<dbReference type="Proteomes" id="UP000321523">
    <property type="component" value="Unassembled WGS sequence"/>
</dbReference>
<feature type="binding site" evidence="8">
    <location>
        <position position="228"/>
    </location>
    <ligand>
        <name>FAD</name>
        <dbReference type="ChEBI" id="CHEBI:57692"/>
    </ligand>
</feature>
<evidence type="ECO:0000256" key="9">
    <source>
        <dbReference type="PIRSR" id="PIRSR602081-2"/>
    </source>
</evidence>
<dbReference type="Gene3D" id="3.40.50.620">
    <property type="entry name" value="HUPs"/>
    <property type="match status" value="1"/>
</dbReference>
<dbReference type="Gene3D" id="1.25.40.80">
    <property type="match status" value="1"/>
</dbReference>
<reference evidence="12 13" key="1">
    <citation type="submission" date="2019-07" db="EMBL/GenBank/DDBJ databases">
        <title>Whole genome shotgun sequence of Skermanella aerolata NBRC 106429.</title>
        <authorList>
            <person name="Hosoyama A."/>
            <person name="Uohara A."/>
            <person name="Ohji S."/>
            <person name="Ichikawa N."/>
        </authorList>
    </citation>
    <scope>NUCLEOTIDE SEQUENCE [LARGE SCALE GENOMIC DNA]</scope>
    <source>
        <strain evidence="12 13">NBRC 106429</strain>
    </source>
</reference>
<keyword evidence="6 10" id="KW-0157">Chromophore</keyword>
<feature type="binding site" evidence="8">
    <location>
        <begin position="376"/>
        <end position="378"/>
    </location>
    <ligand>
        <name>FAD</name>
        <dbReference type="ChEBI" id="CHEBI:57692"/>
    </ligand>
</feature>
<dbReference type="GO" id="GO:0071949">
    <property type="term" value="F:FAD binding"/>
    <property type="evidence" value="ECO:0007669"/>
    <property type="project" value="TreeGrafter"/>
</dbReference>
<proteinExistence type="inferred from homology"/>
<dbReference type="RefSeq" id="WP_044426292.1">
    <property type="nucleotide sequence ID" value="NZ_BJYZ01000003.1"/>
</dbReference>